<feature type="domain" description="Inner membrane component" evidence="1">
    <location>
        <begin position="120"/>
        <end position="170"/>
    </location>
</feature>
<organism evidence="2 3">
    <name type="scientific">Cupriavidus necator (strain ATCC 17699 / DSM 428 / KCTC 22496 / NCIMB 10442 / H16 / Stanier 337)</name>
    <name type="common">Ralstonia eutropha</name>
    <dbReference type="NCBI Taxonomy" id="381666"/>
    <lineage>
        <taxon>Bacteria</taxon>
        <taxon>Pseudomonadati</taxon>
        <taxon>Pseudomonadota</taxon>
        <taxon>Betaproteobacteria</taxon>
        <taxon>Burkholderiales</taxon>
        <taxon>Burkholderiaceae</taxon>
        <taxon>Cupriavidus</taxon>
    </lineage>
</organism>
<name>Q0JY32_CUPNH</name>
<dbReference type="eggNOG" id="COG3304">
    <property type="taxonomic scope" value="Bacteria"/>
</dbReference>
<dbReference type="PANTHER" id="PTHR42903:SF1">
    <property type="entry name" value="INNER MEMBRANE PROTEIN YCCF"/>
    <property type="match status" value="1"/>
</dbReference>
<dbReference type="KEGG" id="reh:H16_B2560"/>
<evidence type="ECO:0000313" key="3">
    <source>
        <dbReference type="Proteomes" id="UP000008210"/>
    </source>
</evidence>
<evidence type="ECO:0000313" key="2">
    <source>
        <dbReference type="EMBL" id="CAJ97342.1"/>
    </source>
</evidence>
<dbReference type="EMBL" id="AM260480">
    <property type="protein sequence ID" value="CAJ97342.1"/>
    <property type="molecule type" value="Genomic_DNA"/>
</dbReference>
<dbReference type="Proteomes" id="UP000008210">
    <property type="component" value="Chromosome 2"/>
</dbReference>
<feature type="domain" description="Inner membrane component" evidence="1">
    <location>
        <begin position="48"/>
        <end position="98"/>
    </location>
</feature>
<keyword evidence="3" id="KW-1185">Reference proteome</keyword>
<proteinExistence type="predicted"/>
<dbReference type="Pfam" id="PF03733">
    <property type="entry name" value="YccF"/>
    <property type="match status" value="2"/>
</dbReference>
<dbReference type="AlphaFoldDB" id="Q0JY32"/>
<dbReference type="GO" id="GO:0005886">
    <property type="term" value="C:plasma membrane"/>
    <property type="evidence" value="ECO:0007669"/>
    <property type="project" value="TreeGrafter"/>
</dbReference>
<dbReference type="NCBIfam" id="NF008741">
    <property type="entry name" value="PRK11770.1-3"/>
    <property type="match status" value="1"/>
</dbReference>
<accession>Q0JY32</accession>
<sequence>MPFRRFRRGTQKRVRFAATTRSAPCPHHTVAYHACSLPHSRKNDMRAIGNFLWFILGGVVMGLAWWLVGLLAFISIIGIPWGKACFVIGTFTFFPFGKQAISRRELSGRDDVGTGALGLVGNVLWFVFAGVWLAIGHVMAAVANFVTIIGIPFAIQHLKLAGIALAPIGQTVVTNEVADAARRDGARVQVDNLRR</sequence>
<dbReference type="HOGENOM" id="CLU_120384_0_0_4"/>
<protein>
    <recommendedName>
        <fullName evidence="1">Inner membrane component domain-containing protein</fullName>
    </recommendedName>
</protein>
<dbReference type="InterPro" id="IPR052937">
    <property type="entry name" value="Inner_membrane_protein"/>
</dbReference>
<dbReference type="NCBIfam" id="NF008742">
    <property type="entry name" value="PRK11770.1-4"/>
    <property type="match status" value="1"/>
</dbReference>
<dbReference type="InterPro" id="IPR005185">
    <property type="entry name" value="YccF"/>
</dbReference>
<evidence type="ECO:0000259" key="1">
    <source>
        <dbReference type="Pfam" id="PF03733"/>
    </source>
</evidence>
<reference evidence="2 3" key="1">
    <citation type="journal article" date="2006" name="Nat. Biotechnol.">
        <title>Genome sequence of the bioplastic-producing 'Knallgas' bacterium Ralstonia eutropha H16.</title>
        <authorList>
            <person name="Pohlmann A."/>
            <person name="Fricke W.F."/>
            <person name="Reinecke F."/>
            <person name="Kusian B."/>
            <person name="Liesegang H."/>
            <person name="Cramm R."/>
            <person name="Eitinger T."/>
            <person name="Ewering C."/>
            <person name="Potter M."/>
            <person name="Schwartz E."/>
            <person name="Strittmatter A."/>
            <person name="Voss I."/>
            <person name="Gottschalk G."/>
            <person name="Steinbuechel A."/>
            <person name="Friedrich B."/>
            <person name="Bowien B."/>
        </authorList>
    </citation>
    <scope>NUCLEOTIDE SEQUENCE [LARGE SCALE GENOMIC DNA]</scope>
    <source>
        <strain evidence="3">ATCC 17699 / DSM 428 / KCTC 22496 / NCIMB 10442 / H16 / Stanier 337</strain>
    </source>
</reference>
<dbReference type="NCBIfam" id="NF008740">
    <property type="entry name" value="PRK11770.1-2"/>
    <property type="match status" value="1"/>
</dbReference>
<gene>
    <name evidence="2" type="ordered locus">H16_B2560</name>
</gene>
<dbReference type="PANTHER" id="PTHR42903">
    <property type="entry name" value="INNER MEMBRANE PROTEIN YCCF"/>
    <property type="match status" value="1"/>
</dbReference>
<dbReference type="STRING" id="381666.H16_B2560"/>